<dbReference type="GO" id="GO:0060070">
    <property type="term" value="P:canonical Wnt signaling pathway"/>
    <property type="evidence" value="ECO:0007669"/>
    <property type="project" value="TreeGrafter"/>
</dbReference>
<dbReference type="InterPro" id="IPR013783">
    <property type="entry name" value="Ig-like_fold"/>
</dbReference>
<dbReference type="RefSeq" id="WP_166247738.1">
    <property type="nucleotide sequence ID" value="NZ_JAHZSW010000024.1"/>
</dbReference>
<keyword evidence="4" id="KW-1185">Reference proteome</keyword>
<accession>A0A6G7J0Q4</accession>
<dbReference type="Pfam" id="PF01833">
    <property type="entry name" value="TIG"/>
    <property type="match status" value="2"/>
</dbReference>
<name>A0A6G7J0Q4_9FLAO</name>
<dbReference type="PROSITE" id="PS51257">
    <property type="entry name" value="PROKAR_LIPOPROTEIN"/>
    <property type="match status" value="1"/>
</dbReference>
<evidence type="ECO:0000259" key="2">
    <source>
        <dbReference type="Pfam" id="PF01833"/>
    </source>
</evidence>
<evidence type="ECO:0000256" key="1">
    <source>
        <dbReference type="SAM" id="SignalP"/>
    </source>
</evidence>
<dbReference type="Gene3D" id="2.60.40.10">
    <property type="entry name" value="Immunoglobulins"/>
    <property type="match status" value="2"/>
</dbReference>
<feature type="chain" id="PRO_5026040129" description="IPT/TIG domain-containing protein" evidence="1">
    <location>
        <begin position="25"/>
        <end position="531"/>
    </location>
</feature>
<dbReference type="KEGG" id="mut:GVT53_05120"/>
<feature type="domain" description="IPT/TIG" evidence="2">
    <location>
        <begin position="141"/>
        <end position="229"/>
    </location>
</feature>
<dbReference type="SUPFAM" id="SSF81296">
    <property type="entry name" value="E set domains"/>
    <property type="match status" value="2"/>
</dbReference>
<dbReference type="GO" id="GO:0005886">
    <property type="term" value="C:plasma membrane"/>
    <property type="evidence" value="ECO:0007669"/>
    <property type="project" value="TreeGrafter"/>
</dbReference>
<dbReference type="GO" id="GO:0017147">
    <property type="term" value="F:Wnt-protein binding"/>
    <property type="evidence" value="ECO:0007669"/>
    <property type="project" value="TreeGrafter"/>
</dbReference>
<dbReference type="SUPFAM" id="SSF75011">
    <property type="entry name" value="3-carboxy-cis,cis-mucoante lactonizing enzyme"/>
    <property type="match status" value="1"/>
</dbReference>
<feature type="domain" description="IPT/TIG" evidence="2">
    <location>
        <begin position="46"/>
        <end position="83"/>
    </location>
</feature>
<dbReference type="PANTHER" id="PTHR46513">
    <property type="entry name" value="VITELLOGENIN RECEPTOR-LIKE PROTEIN-RELATED-RELATED"/>
    <property type="match status" value="1"/>
</dbReference>
<keyword evidence="1" id="KW-0732">Signal</keyword>
<reference evidence="3 4" key="1">
    <citation type="submission" date="2020-02" db="EMBL/GenBank/DDBJ databases">
        <title>Complete genome of Muricauda sp. 501str8.</title>
        <authorList>
            <person name="Dong B."/>
            <person name="Zhu S."/>
            <person name="Yang J."/>
            <person name="Chen J."/>
        </authorList>
    </citation>
    <scope>NUCLEOTIDE SEQUENCE [LARGE SCALE GENOMIC DNA]</scope>
    <source>
        <strain evidence="3 4">501str8</strain>
    </source>
</reference>
<dbReference type="GO" id="GO:0042813">
    <property type="term" value="F:Wnt receptor activity"/>
    <property type="evidence" value="ECO:0007669"/>
    <property type="project" value="TreeGrafter"/>
</dbReference>
<dbReference type="InterPro" id="IPR050778">
    <property type="entry name" value="Cueball_EGF_LRP_Nidogen"/>
</dbReference>
<dbReference type="CDD" id="cd00102">
    <property type="entry name" value="IPT"/>
    <property type="match status" value="1"/>
</dbReference>
<gene>
    <name evidence="3" type="ORF">GVT53_05120</name>
</gene>
<evidence type="ECO:0000313" key="4">
    <source>
        <dbReference type="Proteomes" id="UP000502928"/>
    </source>
</evidence>
<organism evidence="3 4">
    <name type="scientific">Flagellimonas oceani</name>
    <dbReference type="NCBI Taxonomy" id="2698672"/>
    <lineage>
        <taxon>Bacteria</taxon>
        <taxon>Pseudomonadati</taxon>
        <taxon>Bacteroidota</taxon>
        <taxon>Flavobacteriia</taxon>
        <taxon>Flavobacteriales</taxon>
        <taxon>Flavobacteriaceae</taxon>
        <taxon>Flagellimonas</taxon>
    </lineage>
</organism>
<dbReference type="AlphaFoldDB" id="A0A6G7J0Q4"/>
<dbReference type="InterPro" id="IPR011042">
    <property type="entry name" value="6-blade_b-propeller_TolB-like"/>
</dbReference>
<dbReference type="EMBL" id="CP049616">
    <property type="protein sequence ID" value="QII44077.1"/>
    <property type="molecule type" value="Genomic_DNA"/>
</dbReference>
<sequence length="531" mass="56876">MMRTNRTKTTIMFMFLGLIGTLFTACSSDDDGGDGPDPGPGETELTITAIEPATARIGETVTITGTGFSDVDSQNKVYFYGTHQGGYGTNDEIATLISAGPTQLVVEVHRDAQTGPITIVVGEEKIASESDFTLDTSLSDPEIVSLSANDGFSGNMITIIGVNFTDVNEQVVPKVYFGEIEATVESFSGEITYPDVDSEITVFIPDGLPEGETTITVQVNEKISNAVSFMINATPVDVKTVYWTADGGVYKGTITDTGAQIDLLFGESGGKGVVLDISNQNIYWLQNGSIYYGSISGGVANILIGTDDLISTGAFNDLVLDETNQYLYVSGFEDTIVGGSKAVIFRINLSNLSHELIFEDESSGFDDASGVKLSNDGSKLFYANSYGGKVGVINLNGLSHSANILFSFDNDLFETGEVEALPANIALDETNGKIYVIDKGAEFGLSNAIYIGNIDGTGELTEVVSHSEIIYQEDYEVPYDIEIDTENEFIFWCTYTGLANGPIKRAGLDGSNVEVLFTGVEEAAYFVLEID</sequence>
<dbReference type="Gene3D" id="2.120.10.30">
    <property type="entry name" value="TolB, C-terminal domain"/>
    <property type="match status" value="1"/>
</dbReference>
<dbReference type="InterPro" id="IPR002909">
    <property type="entry name" value="IPT_dom"/>
</dbReference>
<dbReference type="Proteomes" id="UP000502928">
    <property type="component" value="Chromosome"/>
</dbReference>
<feature type="signal peptide" evidence="1">
    <location>
        <begin position="1"/>
        <end position="24"/>
    </location>
</feature>
<protein>
    <recommendedName>
        <fullName evidence="2">IPT/TIG domain-containing protein</fullName>
    </recommendedName>
</protein>
<proteinExistence type="predicted"/>
<dbReference type="InterPro" id="IPR014756">
    <property type="entry name" value="Ig_E-set"/>
</dbReference>
<evidence type="ECO:0000313" key="3">
    <source>
        <dbReference type="EMBL" id="QII44077.1"/>
    </source>
</evidence>
<dbReference type="PANTHER" id="PTHR46513:SF13">
    <property type="entry name" value="EGF-LIKE DOMAIN-CONTAINING PROTEIN"/>
    <property type="match status" value="1"/>
</dbReference>